<evidence type="ECO:0000256" key="2">
    <source>
        <dbReference type="SAM" id="Phobius"/>
    </source>
</evidence>
<gene>
    <name evidence="3" type="ORF">SAMN02745226_00199</name>
</gene>
<proteinExistence type="predicted"/>
<organism evidence="3 4">
    <name type="scientific">Fervidobacterium gondwanense DSM 13020</name>
    <dbReference type="NCBI Taxonomy" id="1121883"/>
    <lineage>
        <taxon>Bacteria</taxon>
        <taxon>Thermotogati</taxon>
        <taxon>Thermotogota</taxon>
        <taxon>Thermotogae</taxon>
        <taxon>Thermotogales</taxon>
        <taxon>Fervidobacteriaceae</taxon>
        <taxon>Fervidobacterium</taxon>
    </lineage>
</organism>
<dbReference type="STRING" id="1121883.SAMN02745226_00199"/>
<protein>
    <recommendedName>
        <fullName evidence="5">Flagellar motility protein MotE, a chaperone for MotC folding</fullName>
    </recommendedName>
</protein>
<evidence type="ECO:0000256" key="1">
    <source>
        <dbReference type="SAM" id="Coils"/>
    </source>
</evidence>
<dbReference type="OrthoDB" id="42621at2"/>
<evidence type="ECO:0000313" key="4">
    <source>
        <dbReference type="Proteomes" id="UP000184207"/>
    </source>
</evidence>
<keyword evidence="2" id="KW-0812">Transmembrane</keyword>
<evidence type="ECO:0008006" key="5">
    <source>
        <dbReference type="Google" id="ProtNLM"/>
    </source>
</evidence>
<dbReference type="AlphaFoldDB" id="A0A1M7RVB8"/>
<dbReference type="Proteomes" id="UP000184207">
    <property type="component" value="Unassembled WGS sequence"/>
</dbReference>
<dbReference type="RefSeq" id="WP_072757379.1">
    <property type="nucleotide sequence ID" value="NZ_FRDJ01000001.1"/>
</dbReference>
<keyword evidence="4" id="KW-1185">Reference proteome</keyword>
<dbReference type="Gene3D" id="1.10.220.30">
    <property type="match status" value="1"/>
</dbReference>
<evidence type="ECO:0000313" key="3">
    <source>
        <dbReference type="EMBL" id="SHN50086.1"/>
    </source>
</evidence>
<accession>A0A1M7RVB8</accession>
<reference evidence="4" key="1">
    <citation type="submission" date="2016-12" db="EMBL/GenBank/DDBJ databases">
        <authorList>
            <person name="Varghese N."/>
            <person name="Submissions S."/>
        </authorList>
    </citation>
    <scope>NUCLEOTIDE SEQUENCE [LARGE SCALE GENOMIC DNA]</scope>
    <source>
        <strain evidence="4">DSM 13020</strain>
    </source>
</reference>
<feature type="coiled-coil region" evidence="1">
    <location>
        <begin position="80"/>
        <end position="124"/>
    </location>
</feature>
<keyword evidence="2" id="KW-1133">Transmembrane helix</keyword>
<sequence length="313" mass="36196">MKTRKIKFIAIGILIALSVLALLFLYGYSNFLTKQIYGEKASPFQAWRNYMSLLFSKVPFVKNFVQYEPIEVLTAREYFEKNYQAYSQALEEKIKELETKEQELNKKEEETKKLFEALKSIEESWKEQRLKEEMTKVADTTSLKRLNDIVETFLNSDAVQLRRLMNAENMSIETLALVFSKLPADTRAEMIQELTAVNPQKAAQVIEKIGGVDQIVSDIEMKIQELESKISELVNFEAQLIDVSGFNKGLVMYLSELSYDEIWNVISKVSSKPQLVLYILSKVDAQTRVRLLKDIKDKDEKLFIEVLNLGVKF</sequence>
<feature type="transmembrane region" description="Helical" evidence="2">
    <location>
        <begin position="7"/>
        <end position="28"/>
    </location>
</feature>
<dbReference type="EMBL" id="FRDJ01000001">
    <property type="protein sequence ID" value="SHN50086.1"/>
    <property type="molecule type" value="Genomic_DNA"/>
</dbReference>
<keyword evidence="1" id="KW-0175">Coiled coil</keyword>
<keyword evidence="2" id="KW-0472">Membrane</keyword>
<name>A0A1M7RVB8_FERGO</name>